<feature type="region of interest" description="Disordered" evidence="1">
    <location>
        <begin position="1"/>
        <end position="88"/>
    </location>
</feature>
<name>U2Z5R3_9RHOB</name>
<proteinExistence type="predicted"/>
<feature type="compositionally biased region" description="Basic and acidic residues" evidence="1">
    <location>
        <begin position="1"/>
        <end position="11"/>
    </location>
</feature>
<dbReference type="EMBL" id="BATB01000046">
    <property type="protein sequence ID" value="GAD56755.1"/>
    <property type="molecule type" value="Genomic_DNA"/>
</dbReference>
<evidence type="ECO:0000256" key="1">
    <source>
        <dbReference type="SAM" id="MobiDB-lite"/>
    </source>
</evidence>
<dbReference type="STRING" id="1337093.MBELCI_2807"/>
<comment type="caution">
    <text evidence="2">The sequence shown here is derived from an EMBL/GenBank/DDBJ whole genome shotgun (WGS) entry which is preliminary data.</text>
</comment>
<reference evidence="2" key="1">
    <citation type="journal article" date="2013" name="Genome Announc.">
        <title>Draft Genome Sequence of Loktanella cinnabarina LL-001T, Isolated from Deep-Sea Floor Sediment.</title>
        <authorList>
            <person name="Nishi S."/>
            <person name="Tsubouchi T."/>
            <person name="Takaki Y."/>
            <person name="Koyanagi R."/>
            <person name="Satoh N."/>
            <person name="Maruyama T."/>
            <person name="Hatada Y."/>
        </authorList>
    </citation>
    <scope>NUCLEOTIDE SEQUENCE [LARGE SCALE GENOMIC DNA]</scope>
    <source>
        <strain evidence="2">LL-001</strain>
    </source>
</reference>
<keyword evidence="3" id="KW-1185">Reference proteome</keyword>
<dbReference type="Proteomes" id="UP000016566">
    <property type="component" value="Unassembled WGS sequence"/>
</dbReference>
<accession>U2Z5R3</accession>
<feature type="compositionally biased region" description="Basic residues" evidence="1">
    <location>
        <begin position="76"/>
        <end position="88"/>
    </location>
</feature>
<protein>
    <submittedName>
        <fullName evidence="2">Uncharacterized protein</fullName>
    </submittedName>
</protein>
<dbReference type="AlphaFoldDB" id="U2Z5R3"/>
<evidence type="ECO:0000313" key="2">
    <source>
        <dbReference type="EMBL" id="GAD56755.1"/>
    </source>
</evidence>
<sequence length="88" mass="9754">MRVKDYAEPVRPDPPLRGTARPRRLPRFLKAQDDPQDGGQPGGGAEARATPETPKAPKVPQTPKVPETPRTVPSKHAARMTGHRFRDR</sequence>
<dbReference type="RefSeq" id="WP_021694856.1">
    <property type="nucleotide sequence ID" value="NZ_BATB01000046.1"/>
</dbReference>
<evidence type="ECO:0000313" key="3">
    <source>
        <dbReference type="Proteomes" id="UP000016566"/>
    </source>
</evidence>
<gene>
    <name evidence="2" type="ORF">MBELCI_2807</name>
</gene>
<organism evidence="2 3">
    <name type="scientific">Limimaricola cinnabarinus LL-001</name>
    <dbReference type="NCBI Taxonomy" id="1337093"/>
    <lineage>
        <taxon>Bacteria</taxon>
        <taxon>Pseudomonadati</taxon>
        <taxon>Pseudomonadota</taxon>
        <taxon>Alphaproteobacteria</taxon>
        <taxon>Rhodobacterales</taxon>
        <taxon>Paracoccaceae</taxon>
        <taxon>Limimaricola</taxon>
    </lineage>
</organism>